<accession>A0A8R1YAP5</accession>
<evidence type="ECO:0000256" key="9">
    <source>
        <dbReference type="SAM" id="MobiDB-lite"/>
    </source>
</evidence>
<proteinExistence type="inferred from homology"/>
<gene>
    <name evidence="11" type="primary">WBGene00099907</name>
</gene>
<dbReference type="Proteomes" id="UP000005239">
    <property type="component" value="Unassembled WGS sequence"/>
</dbReference>
<reference evidence="11" key="2">
    <citation type="submission" date="2022-06" db="UniProtKB">
        <authorList>
            <consortium name="EnsemblMetazoa"/>
        </authorList>
    </citation>
    <scope>IDENTIFICATION</scope>
    <source>
        <strain evidence="11">PS312</strain>
    </source>
</reference>
<organism evidence="11 12">
    <name type="scientific">Pristionchus pacificus</name>
    <name type="common">Parasitic nematode worm</name>
    <dbReference type="NCBI Taxonomy" id="54126"/>
    <lineage>
        <taxon>Eukaryota</taxon>
        <taxon>Metazoa</taxon>
        <taxon>Ecdysozoa</taxon>
        <taxon>Nematoda</taxon>
        <taxon>Chromadorea</taxon>
        <taxon>Rhabditida</taxon>
        <taxon>Rhabditina</taxon>
        <taxon>Diplogasteromorpha</taxon>
        <taxon>Diplogasteroidea</taxon>
        <taxon>Neodiplogasteridae</taxon>
        <taxon>Pristionchus</taxon>
    </lineage>
</organism>
<keyword evidence="6" id="KW-0472">Membrane</keyword>
<dbReference type="GO" id="GO:0042407">
    <property type="term" value="P:cristae formation"/>
    <property type="evidence" value="ECO:0000318"/>
    <property type="project" value="GO_Central"/>
</dbReference>
<evidence type="ECO:0000256" key="3">
    <source>
        <dbReference type="ARBA" id="ARBA00022792"/>
    </source>
</evidence>
<dbReference type="InterPro" id="IPR023231">
    <property type="entry name" value="GSKIP_dom_sf"/>
</dbReference>
<keyword evidence="2 7" id="KW-0812">Transmembrane</keyword>
<evidence type="ECO:0000259" key="10">
    <source>
        <dbReference type="PROSITE" id="PS50021"/>
    </source>
</evidence>
<comment type="subcellular location">
    <subcellularLocation>
        <location evidence="7">Mitochondrion inner membrane</location>
        <topology evidence="7">Single-pass membrane protein</topology>
    </subcellularLocation>
</comment>
<feature type="coiled-coil region" evidence="8">
    <location>
        <begin position="549"/>
        <end position="626"/>
    </location>
</feature>
<evidence type="ECO:0000256" key="2">
    <source>
        <dbReference type="ARBA" id="ARBA00022692"/>
    </source>
</evidence>
<dbReference type="SMART" id="SM00033">
    <property type="entry name" value="CH"/>
    <property type="match status" value="1"/>
</dbReference>
<feature type="domain" description="Calponin-homology (CH)" evidence="10">
    <location>
        <begin position="915"/>
        <end position="1020"/>
    </location>
</feature>
<dbReference type="InterPro" id="IPR007967">
    <property type="entry name" value="GSKIP_dom"/>
</dbReference>
<dbReference type="SUPFAM" id="SSF47576">
    <property type="entry name" value="Calponin-homology domain, CH-domain"/>
    <property type="match status" value="1"/>
</dbReference>
<feature type="region of interest" description="Disordered" evidence="9">
    <location>
        <begin position="323"/>
        <end position="366"/>
    </location>
</feature>
<dbReference type="AlphaFoldDB" id="A0A8R1YAP5"/>
<dbReference type="EnsemblMetazoa" id="PPA10353.1">
    <property type="protein sequence ID" value="PPA10353.1"/>
    <property type="gene ID" value="WBGene00099907"/>
</dbReference>
<dbReference type="SUPFAM" id="SSF103107">
    <property type="entry name" value="Hypothetical protein c14orf129, hspc210"/>
    <property type="match status" value="1"/>
</dbReference>
<evidence type="ECO:0000256" key="6">
    <source>
        <dbReference type="ARBA" id="ARBA00023136"/>
    </source>
</evidence>
<evidence type="ECO:0000313" key="11">
    <source>
        <dbReference type="EnsemblMetazoa" id="PPA10353.1"/>
    </source>
</evidence>
<comment type="similarity">
    <text evidence="1 7">Belongs to the MICOS complex subunit Mic60 family.</text>
</comment>
<evidence type="ECO:0000256" key="7">
    <source>
        <dbReference type="RuleBase" id="RU363000"/>
    </source>
</evidence>
<keyword evidence="12" id="KW-1185">Reference proteome</keyword>
<sequence length="1020" mass="115306">MMSSDAIPCNRCGNQGGSPPFGSIPMSLHKVGSLNRSLAGSINSSRGDSGCSSLELEAVAAMHELSFAVQSICVSEMLPRTGDLLFVNVTTTEGQPYCLELTLKGWRVTSLRSDCMIGDFTKLDMFIKYYDSLYSLLDDISPGYRQRFGERVAKKLMMLQNEDSCDIIAPSSSYCSPPFSMSPSDSTESLPIVTPVPSPVPEREERHRDTPFDRDRLFEFPIRRDFNHFTMFGACRMLRSRTVQQVRSVSTSGGSSKIGRVFAGTLVVLGTGSAAAVYLLDIPIGESIDSVLPKGWQLFHKAAPAIERKHVILPLEPRPLKPFPDSIPAVSKKDDDNNKTEKEKPKKESIPPTKKPIRPPTLEEREESIKSALISAEKRVKTATQAKALSMDAIDEHIKTLRNAIQGGLAGDWDSVRNANERVANCRSEDKAEENDARNYIDMLKGVLKELSPHLNGHPIIRSALSSAAKLEKELDEMAYSIKMVESEQIFSLEYADLVQSARGRFADELRAVLPSFDWDGESKMKKVQLNALLTHAHLRLDQLRRELIESKLREESRLENALKKEMAKREKVIEGEKKLSEDNEAELLRRLKIVEEEHATRLDQMVRAQRELSKIEKEQEIVEAVTIERQKHSHKLAVAQSKVEGIEEALKRRIVLDGENRRSKQTWLACHELMESIEYGTKGGKTMEKRKRPIGEQLKRLGEVSEGDNFVSAVISTVSEKVKKEGEFTREDLENRFEKVYTIARRVSFIPENGSTIWGYFTSWIRSTITFPFPIKENDRIDWLTTDNVLLLDTARSLVKKKKYLEASKLMELLKGEAKLIALSWSSDVRSLEESLFLIRLLTVHSALQSMAEGWFKFTGSSPYPTLTTNFDHSKFTYGNMQNRQFRMGWASLMIFLIFSRVNQVFQIEGKRDEGKERNILEWISRSNRISFVDRDDAAAKLSDGIILCEFVNNINSQALARNISHKSSRFAATENLENFQDGLIALGMNKSQLFPISDLIEKKDISSLVNTLDILKQM</sequence>
<dbReference type="Pfam" id="PF00307">
    <property type="entry name" value="CH"/>
    <property type="match status" value="1"/>
</dbReference>
<dbReference type="GO" id="GO:0061617">
    <property type="term" value="C:MICOS complex"/>
    <property type="evidence" value="ECO:0000318"/>
    <property type="project" value="GO_Central"/>
</dbReference>
<dbReference type="PANTHER" id="PTHR15415:SF7">
    <property type="entry name" value="MICOS COMPLEX SUBUNIT MIC60"/>
    <property type="match status" value="1"/>
</dbReference>
<evidence type="ECO:0000256" key="4">
    <source>
        <dbReference type="ARBA" id="ARBA00022989"/>
    </source>
</evidence>
<protein>
    <recommendedName>
        <fullName evidence="7">MICOS complex subunit MIC60</fullName>
    </recommendedName>
    <alternativeName>
        <fullName evidence="7">Mitofilin</fullName>
    </alternativeName>
</protein>
<comment type="subunit">
    <text evidence="7">Component of the mitochondrial contact site and cristae organizing system (MICOS) complex.</text>
</comment>
<keyword evidence="8" id="KW-0175">Coiled coil</keyword>
<dbReference type="Gene3D" id="3.30.2280.10">
    <property type="entry name" value="Hypothetical protein (hspc210)"/>
    <property type="match status" value="1"/>
</dbReference>
<keyword evidence="3 7" id="KW-0999">Mitochondrion inner membrane</keyword>
<keyword evidence="4" id="KW-1133">Transmembrane helix</keyword>
<dbReference type="FunFam" id="3.30.2280.10:FF:000004">
    <property type="entry name" value="Protein CBG05668"/>
    <property type="match status" value="1"/>
</dbReference>
<dbReference type="Pfam" id="PF09731">
    <property type="entry name" value="Mitofilin"/>
    <property type="match status" value="1"/>
</dbReference>
<dbReference type="InterPro" id="IPR001715">
    <property type="entry name" value="CH_dom"/>
</dbReference>
<keyword evidence="5 7" id="KW-0496">Mitochondrion</keyword>
<dbReference type="Pfam" id="PF05303">
    <property type="entry name" value="GSKIP_dom"/>
    <property type="match status" value="1"/>
</dbReference>
<name>A0A8R1YAP5_PRIPA</name>
<evidence type="ECO:0000256" key="8">
    <source>
        <dbReference type="SAM" id="Coils"/>
    </source>
</evidence>
<dbReference type="PANTHER" id="PTHR15415">
    <property type="entry name" value="MITOFILIN"/>
    <property type="match status" value="1"/>
</dbReference>
<evidence type="ECO:0000313" key="12">
    <source>
        <dbReference type="Proteomes" id="UP000005239"/>
    </source>
</evidence>
<dbReference type="PROSITE" id="PS50021">
    <property type="entry name" value="CH"/>
    <property type="match status" value="1"/>
</dbReference>
<comment type="function">
    <text evidence="7">Component of the MICOS complex, a large protein complex of the mitochondrial inner membrane that plays crucial roles in the maintenance of crista junctions, inner membrane architecture, and formation of contact sites to the outer membrane.</text>
</comment>
<dbReference type="Gene3D" id="1.10.418.10">
    <property type="entry name" value="Calponin-like domain"/>
    <property type="match status" value="1"/>
</dbReference>
<feature type="region of interest" description="Disordered" evidence="9">
    <location>
        <begin position="180"/>
        <end position="208"/>
    </location>
</feature>
<feature type="compositionally biased region" description="Basic and acidic residues" evidence="9">
    <location>
        <begin position="331"/>
        <end position="349"/>
    </location>
</feature>
<evidence type="ECO:0000256" key="1">
    <source>
        <dbReference type="ARBA" id="ARBA00010877"/>
    </source>
</evidence>
<dbReference type="InterPro" id="IPR019133">
    <property type="entry name" value="MIC60"/>
</dbReference>
<reference evidence="12" key="1">
    <citation type="journal article" date="2008" name="Nat. Genet.">
        <title>The Pristionchus pacificus genome provides a unique perspective on nematode lifestyle and parasitism.</title>
        <authorList>
            <person name="Dieterich C."/>
            <person name="Clifton S.W."/>
            <person name="Schuster L.N."/>
            <person name="Chinwalla A."/>
            <person name="Delehaunty K."/>
            <person name="Dinkelacker I."/>
            <person name="Fulton L."/>
            <person name="Fulton R."/>
            <person name="Godfrey J."/>
            <person name="Minx P."/>
            <person name="Mitreva M."/>
            <person name="Roeseler W."/>
            <person name="Tian H."/>
            <person name="Witte H."/>
            <person name="Yang S.P."/>
            <person name="Wilson R.K."/>
            <person name="Sommer R.J."/>
        </authorList>
    </citation>
    <scope>NUCLEOTIDE SEQUENCE [LARGE SCALE GENOMIC DNA]</scope>
    <source>
        <strain evidence="12">PS312</strain>
    </source>
</reference>
<dbReference type="InterPro" id="IPR036872">
    <property type="entry name" value="CH_dom_sf"/>
</dbReference>
<evidence type="ECO:0000256" key="5">
    <source>
        <dbReference type="ARBA" id="ARBA00023128"/>
    </source>
</evidence>